<evidence type="ECO:0000256" key="1">
    <source>
        <dbReference type="ARBA" id="ARBA00006754"/>
    </source>
</evidence>
<dbReference type="EMBL" id="CP121252">
    <property type="protein sequence ID" value="WFP17792.1"/>
    <property type="molecule type" value="Genomic_DNA"/>
</dbReference>
<dbReference type="InterPro" id="IPR051448">
    <property type="entry name" value="CdaR-like_regulators"/>
</dbReference>
<sequence>MPESRSPAAPRPLSPEALSRLTANLGSLKTATMQRLDGTLPWYRSLPADQRSALSDIAQQGLQSFVEWLANPTPINMNMVLSRVFGEAPSELSRYVSLHRALQLMRTVLDVVETQAPALVHERDRGTVREAVLFYSREIAFALAEVYARAAETRGAWDSRLEALLLDTVLRGEDPDEIRSRAAAVGWKNTWGHLVIAGPTPDEDQPTLLASIRRVATRGRYQVLIGVHSERLVLVVGSVTDAAETAERFIRCFAPGPVVYGSVVPDLVDAHSSAKETLAGLAAAPAWPRTPRPVPASDLLPERALRGDPTAVQALCTGVYQPLLDAGNSLLETVDTYCDLGHSLEGTAREMFIHANTVRYRLRRVAELTGWDPLAPRDAYVLQIALTVGRLQEDDASA</sequence>
<feature type="domain" description="CdaR GGDEF-like" evidence="3">
    <location>
        <begin position="172"/>
        <end position="282"/>
    </location>
</feature>
<gene>
    <name evidence="4" type="ORF">P8192_06770</name>
</gene>
<accession>A0ABY8HB44</accession>
<reference evidence="4 5" key="1">
    <citation type="submission" date="2023-04" db="EMBL/GenBank/DDBJ databases">
        <title>Funneling lignin-derived compounds into biodiesel using alkali-halophilic Citricoccus sp. P2.</title>
        <authorList>
            <person name="Luo C.-B."/>
        </authorList>
    </citation>
    <scope>NUCLEOTIDE SEQUENCE [LARGE SCALE GENOMIC DNA]</scope>
    <source>
        <strain evidence="4 5">P2</strain>
    </source>
</reference>
<dbReference type="RefSeq" id="WP_278159520.1">
    <property type="nucleotide sequence ID" value="NZ_CP121252.1"/>
</dbReference>
<evidence type="ECO:0000259" key="3">
    <source>
        <dbReference type="Pfam" id="PF17853"/>
    </source>
</evidence>
<evidence type="ECO:0000313" key="4">
    <source>
        <dbReference type="EMBL" id="WFP17792.1"/>
    </source>
</evidence>
<organism evidence="4 5">
    <name type="scientific">Citricoccus muralis</name>
    <dbReference type="NCBI Taxonomy" id="169134"/>
    <lineage>
        <taxon>Bacteria</taxon>
        <taxon>Bacillati</taxon>
        <taxon>Actinomycetota</taxon>
        <taxon>Actinomycetes</taxon>
        <taxon>Micrococcales</taxon>
        <taxon>Micrococcaceae</taxon>
        <taxon>Citricoccus</taxon>
    </lineage>
</organism>
<dbReference type="InterPro" id="IPR041522">
    <property type="entry name" value="CdaR_GGDEF"/>
</dbReference>
<dbReference type="Pfam" id="PF13556">
    <property type="entry name" value="HTH_30"/>
    <property type="match status" value="1"/>
</dbReference>
<dbReference type="InterPro" id="IPR025736">
    <property type="entry name" value="PucR_C-HTH_dom"/>
</dbReference>
<dbReference type="Pfam" id="PF17853">
    <property type="entry name" value="GGDEF_2"/>
    <property type="match status" value="1"/>
</dbReference>
<keyword evidence="5" id="KW-1185">Reference proteome</keyword>
<evidence type="ECO:0000259" key="2">
    <source>
        <dbReference type="Pfam" id="PF13556"/>
    </source>
</evidence>
<proteinExistence type="inferred from homology"/>
<protein>
    <submittedName>
        <fullName evidence="4">Helix-turn-helix domain-containing protein</fullName>
    </submittedName>
</protein>
<evidence type="ECO:0000313" key="5">
    <source>
        <dbReference type="Proteomes" id="UP001219037"/>
    </source>
</evidence>
<dbReference type="Gene3D" id="1.10.10.2840">
    <property type="entry name" value="PucR C-terminal helix-turn-helix domain"/>
    <property type="match status" value="1"/>
</dbReference>
<comment type="similarity">
    <text evidence="1">Belongs to the CdaR family.</text>
</comment>
<dbReference type="InterPro" id="IPR042070">
    <property type="entry name" value="PucR_C-HTH_sf"/>
</dbReference>
<dbReference type="PANTHER" id="PTHR33744">
    <property type="entry name" value="CARBOHYDRATE DIACID REGULATOR"/>
    <property type="match status" value="1"/>
</dbReference>
<dbReference type="PANTHER" id="PTHR33744:SF7">
    <property type="entry name" value="PUCR FAMILY TRANSCRIPTIONAL REGULATOR"/>
    <property type="match status" value="1"/>
</dbReference>
<dbReference type="Proteomes" id="UP001219037">
    <property type="component" value="Chromosome"/>
</dbReference>
<name>A0ABY8HB44_9MICC</name>
<feature type="domain" description="PucR C-terminal helix-turn-helix" evidence="2">
    <location>
        <begin position="330"/>
        <end position="387"/>
    </location>
</feature>